<dbReference type="Proteomes" id="UP000199382">
    <property type="component" value="Unassembled WGS sequence"/>
</dbReference>
<sequence length="96" mass="9698">MTHTLATLPPLALAALGFAAGLALGFAHFASLRRIVTLYLSGAAPARALALQLVRFAVLVAALAALARIGATPLLAGALGLLAARTVVLRRTCGRA</sequence>
<accession>A0A1G9IHE5</accession>
<keyword evidence="1" id="KW-0812">Transmembrane</keyword>
<gene>
    <name evidence="2" type="ORF">SAMN04488026_107420</name>
</gene>
<dbReference type="EMBL" id="FNEK01000074">
    <property type="protein sequence ID" value="SDL24486.1"/>
    <property type="molecule type" value="Genomic_DNA"/>
</dbReference>
<keyword evidence="3" id="KW-1185">Reference proteome</keyword>
<organism evidence="2 3">
    <name type="scientific">Aliiruegeria lutimaris</name>
    <dbReference type="NCBI Taxonomy" id="571298"/>
    <lineage>
        <taxon>Bacteria</taxon>
        <taxon>Pseudomonadati</taxon>
        <taxon>Pseudomonadota</taxon>
        <taxon>Alphaproteobacteria</taxon>
        <taxon>Rhodobacterales</taxon>
        <taxon>Roseobacteraceae</taxon>
        <taxon>Aliiruegeria</taxon>
    </lineage>
</organism>
<protein>
    <submittedName>
        <fullName evidence="2">F1/F0 ATPase, subunit 2</fullName>
    </submittedName>
</protein>
<keyword evidence="1" id="KW-0472">Membrane</keyword>
<dbReference type="Pfam" id="PF12966">
    <property type="entry name" value="AtpR"/>
    <property type="match status" value="1"/>
</dbReference>
<reference evidence="2 3" key="1">
    <citation type="submission" date="2016-10" db="EMBL/GenBank/DDBJ databases">
        <authorList>
            <person name="de Groot N.N."/>
        </authorList>
    </citation>
    <scope>NUCLEOTIDE SEQUENCE [LARGE SCALE GENOMIC DNA]</scope>
    <source>
        <strain evidence="2 3">DSM 25294</strain>
    </source>
</reference>
<evidence type="ECO:0000256" key="1">
    <source>
        <dbReference type="SAM" id="Phobius"/>
    </source>
</evidence>
<keyword evidence="1" id="KW-1133">Transmembrane helix</keyword>
<feature type="transmembrane region" description="Helical" evidence="1">
    <location>
        <begin position="53"/>
        <end position="82"/>
    </location>
</feature>
<evidence type="ECO:0000313" key="2">
    <source>
        <dbReference type="EMBL" id="SDL24486.1"/>
    </source>
</evidence>
<dbReference type="RefSeq" id="WP_093163009.1">
    <property type="nucleotide sequence ID" value="NZ_FNEK01000074.1"/>
</dbReference>
<dbReference type="InterPro" id="IPR017581">
    <property type="entry name" value="AtpR-like"/>
</dbReference>
<evidence type="ECO:0000313" key="3">
    <source>
        <dbReference type="Proteomes" id="UP000199382"/>
    </source>
</evidence>
<name>A0A1G9IHE5_9RHOB</name>
<dbReference type="AlphaFoldDB" id="A0A1G9IHE5"/>
<proteinExistence type="predicted"/>
<dbReference type="STRING" id="571298.SAMN04488026_107420"/>